<evidence type="ECO:0000256" key="1">
    <source>
        <dbReference type="SAM" id="MobiDB-lite"/>
    </source>
</evidence>
<comment type="caution">
    <text evidence="2">The sequence shown here is derived from an EMBL/GenBank/DDBJ whole genome shotgun (WGS) entry which is preliminary data.</text>
</comment>
<name>A0A8S9XSW5_APOLU</name>
<evidence type="ECO:0000313" key="3">
    <source>
        <dbReference type="Proteomes" id="UP000466442"/>
    </source>
</evidence>
<feature type="compositionally biased region" description="Polar residues" evidence="1">
    <location>
        <begin position="532"/>
        <end position="542"/>
    </location>
</feature>
<feature type="region of interest" description="Disordered" evidence="1">
    <location>
        <begin position="523"/>
        <end position="550"/>
    </location>
</feature>
<organism evidence="2 3">
    <name type="scientific">Apolygus lucorum</name>
    <name type="common">Small green plant bug</name>
    <name type="synonym">Lygocoris lucorum</name>
    <dbReference type="NCBI Taxonomy" id="248454"/>
    <lineage>
        <taxon>Eukaryota</taxon>
        <taxon>Metazoa</taxon>
        <taxon>Ecdysozoa</taxon>
        <taxon>Arthropoda</taxon>
        <taxon>Hexapoda</taxon>
        <taxon>Insecta</taxon>
        <taxon>Pterygota</taxon>
        <taxon>Neoptera</taxon>
        <taxon>Paraneoptera</taxon>
        <taxon>Hemiptera</taxon>
        <taxon>Heteroptera</taxon>
        <taxon>Panheteroptera</taxon>
        <taxon>Cimicomorpha</taxon>
        <taxon>Miridae</taxon>
        <taxon>Mirini</taxon>
        <taxon>Apolygus</taxon>
    </lineage>
</organism>
<reference evidence="2" key="1">
    <citation type="journal article" date="2021" name="Mol. Ecol. Resour.">
        <title>Apolygus lucorum genome provides insights into omnivorousness and mesophyll feeding.</title>
        <authorList>
            <person name="Liu Y."/>
            <person name="Liu H."/>
            <person name="Wang H."/>
            <person name="Huang T."/>
            <person name="Liu B."/>
            <person name="Yang B."/>
            <person name="Yin L."/>
            <person name="Li B."/>
            <person name="Zhang Y."/>
            <person name="Zhang S."/>
            <person name="Jiang F."/>
            <person name="Zhang X."/>
            <person name="Ren Y."/>
            <person name="Wang B."/>
            <person name="Wang S."/>
            <person name="Lu Y."/>
            <person name="Wu K."/>
            <person name="Fan W."/>
            <person name="Wang G."/>
        </authorList>
    </citation>
    <scope>NUCLEOTIDE SEQUENCE</scope>
    <source>
        <strain evidence="2">12Hb</strain>
    </source>
</reference>
<proteinExistence type="predicted"/>
<dbReference type="EMBL" id="WIXP02000004">
    <property type="protein sequence ID" value="KAF6212043.1"/>
    <property type="molecule type" value="Genomic_DNA"/>
</dbReference>
<keyword evidence="3" id="KW-1185">Reference proteome</keyword>
<accession>A0A8S9XSW5</accession>
<dbReference type="AlphaFoldDB" id="A0A8S9XSW5"/>
<sequence length="586" mass="67154">MSRVCHAENCGRELFGNSFVKCANVMCAASCHLECAEVGCEVNGWIIRRWMCSGCLERECSTNGIELSPKPQERSNDANLELNNLPVTYLQRKSFENLNPEWCKRCHVSCVYSQRIRYSSYDLVTYRCEHHEYTSCIPHGTSSFSLNEHFETEPQRKHVLKKRSMSLYDLHGVTVNKSTCDSKVNSILDKLISVIKGSVSCTSSPKSRRKSSVWYGKADGNHGNYHPPVDAKTSQYTHQDAAQHFDKQLQRPLESIELIPLEYSEFFCTIKDDPLDNAEIIVLEENIQTNKMSKNANGDSKSNHNGSIHLFSIHSCRQIDDVEFCNETTSCYYDRHQSPFHFKPDLVTIAKIDCFSHNDRNIMSFPYKQVTKEDDEYSKMHEEVLEELLNKSTAQDSFKTGIETTCFGYAEEEDEYSKMYERELEESMFVNDGAISANFETTELNSFGSNSRRDTSRRDGTTGWYCQEANTCQCHDGDVGLMYDGRAIDHTKTTRSPQIYEEEFENALETDWLNDFDPYNLPTQEDAGERGSSFQKRFQTPTKTKKSDRPVCSRIELDPDNDENVVRRRASGVYTALVARVLDEVS</sequence>
<gene>
    <name evidence="2" type="ORF">GE061_012561</name>
</gene>
<protein>
    <submittedName>
        <fullName evidence="2">Uncharacterized protein</fullName>
    </submittedName>
</protein>
<dbReference type="Proteomes" id="UP000466442">
    <property type="component" value="Unassembled WGS sequence"/>
</dbReference>
<evidence type="ECO:0000313" key="2">
    <source>
        <dbReference type="EMBL" id="KAF6212043.1"/>
    </source>
</evidence>